<dbReference type="GO" id="GO:0008757">
    <property type="term" value="F:S-adenosylmethionine-dependent methyltransferase activity"/>
    <property type="evidence" value="ECO:0007669"/>
    <property type="project" value="InterPro"/>
</dbReference>
<keyword evidence="2" id="KW-0808">Transferase</keyword>
<dbReference type="AlphaFoldDB" id="H5SNH6"/>
<reference evidence="2" key="2">
    <citation type="journal article" date="2012" name="PLoS ONE">
        <title>A Deeply Branching Thermophilic Bacterium with an Ancient Acetyl-CoA Pathway Dominates a Subsurface Ecosystem.</title>
        <authorList>
            <person name="Takami H."/>
            <person name="Noguchi H."/>
            <person name="Takaki Y."/>
            <person name="Uchiyama I."/>
            <person name="Toyoda A."/>
            <person name="Nishi S."/>
            <person name="Chee G.-J."/>
            <person name="Arai W."/>
            <person name="Nunoura T."/>
            <person name="Itoh T."/>
            <person name="Hattori M."/>
            <person name="Takai K."/>
        </authorList>
    </citation>
    <scope>NUCLEOTIDE SEQUENCE</scope>
</reference>
<dbReference type="EMBL" id="AP011782">
    <property type="protein sequence ID" value="BAL57712.1"/>
    <property type="molecule type" value="Genomic_DNA"/>
</dbReference>
<sequence>MTQKAQVQKIFTQSAQSFTALKASADRASHEAMLRLAQVQPSDRVLEVACGPGFVALLFAERAREVVGLDLTEALLDQARQRQRERGLHNLQFVQGDAEHLPFPESTFTIVACHKAFHHFANPQKVLREIHRVLVPGGRLVLGDTLSSDDPHKSALHNTIERLRDPSHVKMYGLSELMALLRDTGFLVQEHEILEDERTLSWWLSVITPPAPVIAQIKQMLIESIPEDGTGLKVRCENDEIFYRRRNLIAVAVKPR</sequence>
<dbReference type="PANTHER" id="PTHR43591:SF24">
    <property type="entry name" value="2-METHOXY-6-POLYPRENYL-1,4-BENZOQUINOL METHYLASE, MITOCHONDRIAL"/>
    <property type="match status" value="1"/>
</dbReference>
<dbReference type="InterPro" id="IPR013216">
    <property type="entry name" value="Methyltransf_11"/>
</dbReference>
<evidence type="ECO:0000259" key="1">
    <source>
        <dbReference type="Pfam" id="PF08241"/>
    </source>
</evidence>
<evidence type="ECO:0000313" key="2">
    <source>
        <dbReference type="EMBL" id="BAL57712.1"/>
    </source>
</evidence>
<gene>
    <name evidence="2" type="ORF">HGMM_F52A12C32</name>
</gene>
<dbReference type="CDD" id="cd02440">
    <property type="entry name" value="AdoMet_MTases"/>
    <property type="match status" value="1"/>
</dbReference>
<keyword evidence="2" id="KW-0489">Methyltransferase</keyword>
<dbReference type="GO" id="GO:0032259">
    <property type="term" value="P:methylation"/>
    <property type="evidence" value="ECO:0007669"/>
    <property type="project" value="UniProtKB-KW"/>
</dbReference>
<organism evidence="2">
    <name type="scientific">uncultured Acetothermia bacterium</name>
    <dbReference type="NCBI Taxonomy" id="236499"/>
    <lineage>
        <taxon>Bacteria</taxon>
        <taxon>Candidatus Bipolaricaulota</taxon>
        <taxon>environmental samples</taxon>
    </lineage>
</organism>
<reference evidence="2" key="1">
    <citation type="journal article" date="2005" name="Environ. Microbiol.">
        <title>Genetic and functional properties of uncultivated thermophilic crenarchaeotes from a subsurface gold mine as revealed by analysis of genome fragments.</title>
        <authorList>
            <person name="Nunoura T."/>
            <person name="Hirayama H."/>
            <person name="Takami H."/>
            <person name="Oida H."/>
            <person name="Nishi S."/>
            <person name="Shimamura S."/>
            <person name="Suzuki Y."/>
            <person name="Inagaki F."/>
            <person name="Takai K."/>
            <person name="Nealson K.H."/>
            <person name="Horikoshi K."/>
        </authorList>
    </citation>
    <scope>NUCLEOTIDE SEQUENCE</scope>
</reference>
<accession>H5SNH6</accession>
<dbReference type="InterPro" id="IPR029063">
    <property type="entry name" value="SAM-dependent_MTases_sf"/>
</dbReference>
<dbReference type="PANTHER" id="PTHR43591">
    <property type="entry name" value="METHYLTRANSFERASE"/>
    <property type="match status" value="1"/>
</dbReference>
<name>H5SNH6_9BACT</name>
<proteinExistence type="predicted"/>
<dbReference type="Pfam" id="PF08241">
    <property type="entry name" value="Methyltransf_11"/>
    <property type="match status" value="1"/>
</dbReference>
<dbReference type="SUPFAM" id="SSF53335">
    <property type="entry name" value="S-adenosyl-L-methionine-dependent methyltransferases"/>
    <property type="match status" value="1"/>
</dbReference>
<protein>
    <submittedName>
        <fullName evidence="2">UbiE/COQ5 methyltransferase</fullName>
    </submittedName>
</protein>
<feature type="domain" description="Methyltransferase type 11" evidence="1">
    <location>
        <begin position="46"/>
        <end position="142"/>
    </location>
</feature>
<dbReference type="Gene3D" id="3.40.50.150">
    <property type="entry name" value="Vaccinia Virus protein VP39"/>
    <property type="match status" value="1"/>
</dbReference>